<keyword evidence="2 5" id="KW-0808">Transferase</keyword>
<dbReference type="STRING" id="1123282.SAMN02745823_00686"/>
<keyword evidence="6" id="KW-1185">Reference proteome</keyword>
<organism evidence="5 6">
    <name type="scientific">Sporobacter termitidis DSM 10068</name>
    <dbReference type="NCBI Taxonomy" id="1123282"/>
    <lineage>
        <taxon>Bacteria</taxon>
        <taxon>Bacillati</taxon>
        <taxon>Bacillota</taxon>
        <taxon>Clostridia</taxon>
        <taxon>Eubacteriales</taxon>
        <taxon>Oscillospiraceae</taxon>
        <taxon>Sporobacter</taxon>
    </lineage>
</organism>
<evidence type="ECO:0000259" key="4">
    <source>
        <dbReference type="Pfam" id="PF01515"/>
    </source>
</evidence>
<evidence type="ECO:0000313" key="6">
    <source>
        <dbReference type="Proteomes" id="UP000183995"/>
    </source>
</evidence>
<dbReference type="PANTHER" id="PTHR43356:SF2">
    <property type="entry name" value="PHOSPHATE ACETYLTRANSFERASE"/>
    <property type="match status" value="1"/>
</dbReference>
<dbReference type="PANTHER" id="PTHR43356">
    <property type="entry name" value="PHOSPHATE ACETYLTRANSFERASE"/>
    <property type="match status" value="1"/>
</dbReference>
<accession>A0A1M5UUR1</accession>
<dbReference type="GO" id="GO:0016746">
    <property type="term" value="F:acyltransferase activity"/>
    <property type="evidence" value="ECO:0007669"/>
    <property type="project" value="UniProtKB-KW"/>
</dbReference>
<dbReference type="InterPro" id="IPR050500">
    <property type="entry name" value="Phos_Acetyltrans/Butyryltrans"/>
</dbReference>
<dbReference type="EMBL" id="FQXV01000001">
    <property type="protein sequence ID" value="SHH66689.1"/>
    <property type="molecule type" value="Genomic_DNA"/>
</dbReference>
<dbReference type="OrthoDB" id="9774179at2"/>
<dbReference type="SUPFAM" id="SSF53659">
    <property type="entry name" value="Isocitrate/Isopropylmalate dehydrogenase-like"/>
    <property type="match status" value="1"/>
</dbReference>
<gene>
    <name evidence="5" type="ORF">SAMN02745823_00686</name>
</gene>
<sequence length="301" mass="31236">MALFNPADIQPSPAPRRLAVAAAEDETVLSAAAQAYAHGLAVPILCGSREKIRAIAETFNIDIAPFELVDCPSPRAAVAAAVSLVRENRADVLMKGLVQTADLLRAVLDRDSGLRGEGVLSHVSVLDSPILKRRFLLTDAAMVTYPDLKTKAALIKNAVRAAQGLGIQNPKVAVIAPVEVVNPDMPATLDAAALTAMNRRGQITGCVVDGPLAMDLALSEEAARHKGVASDVAGRADILLVHNIDAGNATLKAFTHGGGCLFGGLVMGAKAPIVLNSRSDTDASKLFSISCAEAVSRLGQA</sequence>
<dbReference type="Pfam" id="PF01515">
    <property type="entry name" value="PTA_PTB"/>
    <property type="match status" value="2"/>
</dbReference>
<dbReference type="InterPro" id="IPR002505">
    <property type="entry name" value="PTA_PTB"/>
</dbReference>
<dbReference type="NCBIfam" id="NF006045">
    <property type="entry name" value="PRK08190.1"/>
    <property type="match status" value="1"/>
</dbReference>
<dbReference type="PIRSF" id="PIRSF000428">
    <property type="entry name" value="P_Ac_trans"/>
    <property type="match status" value="1"/>
</dbReference>
<evidence type="ECO:0000256" key="1">
    <source>
        <dbReference type="ARBA" id="ARBA00005656"/>
    </source>
</evidence>
<protein>
    <submittedName>
        <fullName evidence="5">Phosphate butyryltransferase</fullName>
    </submittedName>
</protein>
<keyword evidence="3" id="KW-0012">Acyltransferase</keyword>
<feature type="domain" description="Phosphate acetyl/butaryl transferase" evidence="4">
    <location>
        <begin position="77"/>
        <end position="287"/>
    </location>
</feature>
<dbReference type="Gene3D" id="3.40.718.10">
    <property type="entry name" value="Isopropylmalate Dehydrogenase"/>
    <property type="match status" value="1"/>
</dbReference>
<reference evidence="5 6" key="1">
    <citation type="submission" date="2016-11" db="EMBL/GenBank/DDBJ databases">
        <authorList>
            <person name="Jaros S."/>
            <person name="Januszkiewicz K."/>
            <person name="Wedrychowicz H."/>
        </authorList>
    </citation>
    <scope>NUCLEOTIDE SEQUENCE [LARGE SCALE GENOMIC DNA]</scope>
    <source>
        <strain evidence="5 6">DSM 10068</strain>
    </source>
</reference>
<proteinExistence type="inferred from homology"/>
<evidence type="ECO:0000256" key="2">
    <source>
        <dbReference type="ARBA" id="ARBA00022679"/>
    </source>
</evidence>
<dbReference type="RefSeq" id="WP_073076205.1">
    <property type="nucleotide sequence ID" value="NZ_FQXV01000001.1"/>
</dbReference>
<dbReference type="Proteomes" id="UP000183995">
    <property type="component" value="Unassembled WGS sequence"/>
</dbReference>
<evidence type="ECO:0000256" key="3">
    <source>
        <dbReference type="ARBA" id="ARBA00023315"/>
    </source>
</evidence>
<feature type="domain" description="Phosphate acetyl/butaryl transferase" evidence="4">
    <location>
        <begin position="14"/>
        <end position="71"/>
    </location>
</feature>
<name>A0A1M5UUR1_9FIRM</name>
<comment type="similarity">
    <text evidence="1">Belongs to the phosphate acetyltransferase and butyryltransferase family.</text>
</comment>
<dbReference type="AlphaFoldDB" id="A0A1M5UUR1"/>
<dbReference type="InterPro" id="IPR012147">
    <property type="entry name" value="P_Ac_Bu_trans"/>
</dbReference>
<evidence type="ECO:0000313" key="5">
    <source>
        <dbReference type="EMBL" id="SHH66689.1"/>
    </source>
</evidence>